<reference evidence="2" key="1">
    <citation type="journal article" date="2019" name="Int. J. Syst. Evol. Microbiol.">
        <title>The Global Catalogue of Microorganisms (GCM) 10K type strain sequencing project: providing services to taxonomists for standard genome sequencing and annotation.</title>
        <authorList>
            <consortium name="The Broad Institute Genomics Platform"/>
            <consortium name="The Broad Institute Genome Sequencing Center for Infectious Disease"/>
            <person name="Wu L."/>
            <person name="Ma J."/>
        </authorList>
    </citation>
    <scope>NUCLEOTIDE SEQUENCE [LARGE SCALE GENOMIC DNA]</scope>
    <source>
        <strain evidence="2">CGMCC 4.7248</strain>
    </source>
</reference>
<dbReference type="EMBL" id="JBHSNY010000015">
    <property type="protein sequence ID" value="MFC5638837.1"/>
    <property type="molecule type" value="Genomic_DNA"/>
</dbReference>
<sequence length="52" mass="5408">MALTIEVLVPGAVPVTAEEAAAKADVAILALPLGKYRSIPPRHLRAVSSSTR</sequence>
<name>A0ABW0V1V3_9ACTN</name>
<dbReference type="Proteomes" id="UP001596154">
    <property type="component" value="Unassembled WGS sequence"/>
</dbReference>
<accession>A0ABW0V1V3</accession>
<comment type="caution">
    <text evidence="1">The sequence shown here is derived from an EMBL/GenBank/DDBJ whole genome shotgun (WGS) entry which is preliminary data.</text>
</comment>
<proteinExistence type="predicted"/>
<keyword evidence="2" id="KW-1185">Reference proteome</keyword>
<dbReference type="RefSeq" id="WP_381030639.1">
    <property type="nucleotide sequence ID" value="NZ_JBHSNY010000015.1"/>
</dbReference>
<evidence type="ECO:0000313" key="1">
    <source>
        <dbReference type="EMBL" id="MFC5638837.1"/>
    </source>
</evidence>
<protein>
    <submittedName>
        <fullName evidence="1">Uncharacterized protein</fullName>
    </submittedName>
</protein>
<gene>
    <name evidence="1" type="ORF">ACFPZJ_34785</name>
</gene>
<organism evidence="1 2">
    <name type="scientific">Streptomyces bullii</name>
    <dbReference type="NCBI Taxonomy" id="349910"/>
    <lineage>
        <taxon>Bacteria</taxon>
        <taxon>Bacillati</taxon>
        <taxon>Actinomycetota</taxon>
        <taxon>Actinomycetes</taxon>
        <taxon>Kitasatosporales</taxon>
        <taxon>Streptomycetaceae</taxon>
        <taxon>Streptomyces</taxon>
    </lineage>
</organism>
<evidence type="ECO:0000313" key="2">
    <source>
        <dbReference type="Proteomes" id="UP001596154"/>
    </source>
</evidence>